<feature type="chain" id="PRO_5031033148" evidence="1">
    <location>
        <begin position="22"/>
        <end position="1727"/>
    </location>
</feature>
<evidence type="ECO:0000256" key="1">
    <source>
        <dbReference type="SAM" id="SignalP"/>
    </source>
</evidence>
<dbReference type="InterPro" id="IPR015919">
    <property type="entry name" value="Cadherin-like_sf"/>
</dbReference>
<keyword evidence="1" id="KW-0732">Signal</keyword>
<sequence>MRVNSLYLLLFIFTISLPVDAYNDITITGDATIGGWDTDYPLTVQDDDPNIWTLENFSLKSGYLKFRADYSWDNNWGGDTFPSGILVSYGNDIYVDVPGRYDITFDLNDNSYNIVYVGELKYKEGLLLTEYNALKDLVENIYSIQDAPGYNWFDPHTTIYGWSGLTLRDSVDEDGVNFSVVEGIEFIQSDLDGGGFMSSIGDLKHLKSLQLNFRGDVFLNDFDNLSALTQLKHLRLSGSYIDTSNLSFLYSFQNLETLDLSRCYIDFEAINLLNENGVLDNLQSFLFDKDANNRFWPDHESSGDNAAVTLSVSGYPEDEYLVKWFKNGEYLSGEDSTHYTYSVNENIGNVYYARIYQNSLPEYGIPTRESKERGASITLIIDGFPENTPQGYNISIIGKVGIDHENDVYFDYNEDSTLLIGYTNRIIGNNTLSISINNFTPFVEVDDIGNPVTKNLLLDTVADFGTIYLEDIYAWKNVPTTPTSTCETAIDILAGKNEILGTPNWYKYVAPFDEHLTIRYLDDTETIHQIAYIDIFSDCDETYRGGVYGFKEQTMEVSEGEILYFKINAAEYVAFELELEEKEIIRPSVTFNFDEIPANTPSLDQNTVYAIGFRDGVEFIEPLNINEDSTGYQLIFPEYTNEVSFKLHIENDELYRAVDSNGDEAFYLVNFFEEKHQTLEITDWNFIPRFDNSFENPEVIAEGSNIKTFGLTSWFSYQAQDDNIITIETFDNTYNKTLTIYKNGGYESQSFGADLKASLDVKNGDVLIFSWGYDNEPNSVIRPFGFNLEVKSYPTIVVQNLPENTPENTKVWATGDFDGWNHNFATKELIFNADSNYYEIKLPLTEDNPNFTFFLKGGSKFIELDQENEEVVRNILDTPYEPRVFVDDIYQWAALPQAANTCETAWDVELGPQHVESTEQWYAFTAPSDGEYYIREKGVNVVNGHVMAEQVSIFANCNDDQPLASARGALLYTLSQGETVYIKWEHYQGEDVAFDWWLELYDLSLLSEANGYHWLHPKLMTRTGENEYYVEEYFKEGSATFNLKDVSNAYIGYDQGSEKIAQGFYDNIPMEIETSGIYGLTVNIADGSYSYSYIKEYITPVSISPKYWSPDEEITVTIDLKQEGSIQNYEELYIWSWVDAVDTVYSAITNNDFNLSDVEAQMMKKERGVFEMTFIPTEFFNTTASEIKDHGFKFLVKDQMGYAQTADLGPFYSRDIPTVTVDFNLNMNVYITEQLFDTASDQVSVFASHEDGTDFLIMLSDTNNDGIYTTSLENVNIGDLEYTFRLYQDNDSIENNSSFDVSLEEGKDESFTHYFNNKSEANPEVILAVNMSRQVELDNFNKADHTVAVEVTIDEEKLTLPLEEDQDGNFSTTLFRLPSGETYLYRFITLDTDENTVLEESENRSFVIGTGQQTQLHWFNDELPEEKFNATWLVNVNPAILTGQFDPATGTVEILGSFNGWSEAISLTRVEETSVYTTSMDLPSTVIYYKLIVDGVEEEFIGQGQSDNRSHYLTSEDTTISVVHQFEETVKVDEEQIQVVTSDDGTVQVEVAIEAFEELEGEVTYQVMLADGSPLPDWVIFDPETLTFSIDPSKVPSGTRTNTSIEDLDIIVLASDEAGKSVAVEVTLPTESIISDATDEEDITSVDELFDNPWKVYPTEVDASFSIENHTNVNYEYQVINLNGITLITGSTNQWKKEINISTLPRGMYVIKLNNGDQSNSFKVLKK</sequence>
<dbReference type="NCBIfam" id="TIGR04183">
    <property type="entry name" value="Por_Secre_tail"/>
    <property type="match status" value="1"/>
</dbReference>
<keyword evidence="4" id="KW-1185">Reference proteome</keyword>
<dbReference type="RefSeq" id="WP_168882036.1">
    <property type="nucleotide sequence ID" value="NZ_JABAIL010000002.1"/>
</dbReference>
<dbReference type="EMBL" id="JABAIL010000002">
    <property type="protein sequence ID" value="NLR91345.1"/>
    <property type="molecule type" value="Genomic_DNA"/>
</dbReference>
<name>A0A7X8SJK0_9BACT</name>
<dbReference type="InterPro" id="IPR014756">
    <property type="entry name" value="Ig_E-set"/>
</dbReference>
<dbReference type="Pfam" id="PF18962">
    <property type="entry name" value="Por_Secre_tail"/>
    <property type="match status" value="1"/>
</dbReference>
<gene>
    <name evidence="3" type="ORF">HGP29_09015</name>
</gene>
<dbReference type="GO" id="GO:0005509">
    <property type="term" value="F:calcium ion binding"/>
    <property type="evidence" value="ECO:0007669"/>
    <property type="project" value="InterPro"/>
</dbReference>
<dbReference type="InterPro" id="IPR026444">
    <property type="entry name" value="Secre_tail"/>
</dbReference>
<evidence type="ECO:0000313" key="3">
    <source>
        <dbReference type="EMBL" id="NLR91345.1"/>
    </source>
</evidence>
<dbReference type="CDD" id="cd02859">
    <property type="entry name" value="E_set_AMPKbeta_like_N"/>
    <property type="match status" value="1"/>
</dbReference>
<proteinExistence type="predicted"/>
<reference evidence="3 4" key="1">
    <citation type="submission" date="2020-04" db="EMBL/GenBank/DDBJ databases">
        <title>Flammeovirga sp. SR4, a novel species isolated from seawater.</title>
        <authorList>
            <person name="Wang X."/>
        </authorList>
    </citation>
    <scope>NUCLEOTIDE SEQUENCE [LARGE SCALE GENOMIC DNA]</scope>
    <source>
        <strain evidence="3 4">SR4</strain>
    </source>
</reference>
<evidence type="ECO:0000313" key="4">
    <source>
        <dbReference type="Proteomes" id="UP000585050"/>
    </source>
</evidence>
<organism evidence="3 4">
    <name type="scientific">Flammeovirga agarivorans</name>
    <dbReference type="NCBI Taxonomy" id="2726742"/>
    <lineage>
        <taxon>Bacteria</taxon>
        <taxon>Pseudomonadati</taxon>
        <taxon>Bacteroidota</taxon>
        <taxon>Cytophagia</taxon>
        <taxon>Cytophagales</taxon>
        <taxon>Flammeovirgaceae</taxon>
        <taxon>Flammeovirga</taxon>
    </lineage>
</organism>
<dbReference type="Gene3D" id="3.80.10.10">
    <property type="entry name" value="Ribonuclease Inhibitor"/>
    <property type="match status" value="1"/>
</dbReference>
<accession>A0A7X8SJK0</accession>
<dbReference type="SUPFAM" id="SSF81296">
    <property type="entry name" value="E set domains"/>
    <property type="match status" value="1"/>
</dbReference>
<dbReference type="Gene3D" id="2.60.40.3620">
    <property type="match status" value="1"/>
</dbReference>
<feature type="signal peptide" evidence="1">
    <location>
        <begin position="1"/>
        <end position="21"/>
    </location>
</feature>
<dbReference type="InterPro" id="IPR013783">
    <property type="entry name" value="Ig-like_fold"/>
</dbReference>
<dbReference type="Gene3D" id="2.60.40.10">
    <property type="entry name" value="Immunoglobulins"/>
    <property type="match status" value="2"/>
</dbReference>
<comment type="caution">
    <text evidence="3">The sequence shown here is derived from an EMBL/GenBank/DDBJ whole genome shotgun (WGS) entry which is preliminary data.</text>
</comment>
<dbReference type="InterPro" id="IPR032675">
    <property type="entry name" value="LRR_dom_sf"/>
</dbReference>
<evidence type="ECO:0000259" key="2">
    <source>
        <dbReference type="Pfam" id="PF18962"/>
    </source>
</evidence>
<protein>
    <submittedName>
        <fullName evidence="3">T9SS type A sorting domain-containing protein</fullName>
    </submittedName>
</protein>
<dbReference type="GO" id="GO:0016020">
    <property type="term" value="C:membrane"/>
    <property type="evidence" value="ECO:0007669"/>
    <property type="project" value="InterPro"/>
</dbReference>
<dbReference type="SUPFAM" id="SSF49313">
    <property type="entry name" value="Cadherin-like"/>
    <property type="match status" value="1"/>
</dbReference>
<feature type="domain" description="Secretion system C-terminal sorting" evidence="2">
    <location>
        <begin position="1656"/>
        <end position="1723"/>
    </location>
</feature>
<dbReference type="SUPFAM" id="SSF52047">
    <property type="entry name" value="RNI-like"/>
    <property type="match status" value="1"/>
</dbReference>
<dbReference type="Proteomes" id="UP000585050">
    <property type="component" value="Unassembled WGS sequence"/>
</dbReference>